<dbReference type="InterPro" id="IPR029016">
    <property type="entry name" value="GAF-like_dom_sf"/>
</dbReference>
<dbReference type="Pfam" id="PF09339">
    <property type="entry name" value="HTH_IclR"/>
    <property type="match status" value="1"/>
</dbReference>
<proteinExistence type="predicted"/>
<dbReference type="PROSITE" id="PS51077">
    <property type="entry name" value="HTH_ICLR"/>
    <property type="match status" value="1"/>
</dbReference>
<evidence type="ECO:0000313" key="7">
    <source>
        <dbReference type="Proteomes" id="UP000215771"/>
    </source>
</evidence>
<dbReference type="Proteomes" id="UP000215771">
    <property type="component" value="Unassembled WGS sequence"/>
</dbReference>
<keyword evidence="2" id="KW-0238">DNA-binding</keyword>
<evidence type="ECO:0000259" key="4">
    <source>
        <dbReference type="PROSITE" id="PS51077"/>
    </source>
</evidence>
<dbReference type="Gene3D" id="1.10.10.10">
    <property type="entry name" value="Winged helix-like DNA-binding domain superfamily/Winged helix DNA-binding domain"/>
    <property type="match status" value="1"/>
</dbReference>
<reference evidence="6 7" key="1">
    <citation type="submission" date="2017-08" db="EMBL/GenBank/DDBJ databases">
        <authorList>
            <person name="de Groot N.N."/>
        </authorList>
    </citation>
    <scope>NUCLEOTIDE SEQUENCE [LARGE SCALE GENOMIC DNA]</scope>
    <source>
        <strain evidence="6 7">NBT06-6</strain>
    </source>
</reference>
<dbReference type="EMBL" id="NQMQ01000019">
    <property type="protein sequence ID" value="PAJ69061.1"/>
    <property type="molecule type" value="Genomic_DNA"/>
</dbReference>
<comment type="caution">
    <text evidence="6">The sequence shown here is derived from an EMBL/GenBank/DDBJ whole genome shotgun (WGS) entry which is preliminary data.</text>
</comment>
<organism evidence="6 7">
    <name type="scientific">Corynebacterium hadale</name>
    <dbReference type="NCBI Taxonomy" id="2026255"/>
    <lineage>
        <taxon>Bacteria</taxon>
        <taxon>Bacillati</taxon>
        <taxon>Actinomycetota</taxon>
        <taxon>Actinomycetes</taxon>
        <taxon>Mycobacteriales</taxon>
        <taxon>Corynebacteriaceae</taxon>
        <taxon>Corynebacterium</taxon>
    </lineage>
</organism>
<evidence type="ECO:0000256" key="1">
    <source>
        <dbReference type="ARBA" id="ARBA00023015"/>
    </source>
</evidence>
<feature type="domain" description="HTH iclR-type" evidence="4">
    <location>
        <begin position="19"/>
        <end position="79"/>
    </location>
</feature>
<dbReference type="InterPro" id="IPR036388">
    <property type="entry name" value="WH-like_DNA-bd_sf"/>
</dbReference>
<protein>
    <submittedName>
        <fullName evidence="6">IclR family transcriptional regulator</fullName>
    </submittedName>
</protein>
<accession>A0A269PC72</accession>
<dbReference type="AlphaFoldDB" id="A0A269PC72"/>
<dbReference type="PROSITE" id="PS51078">
    <property type="entry name" value="ICLR_ED"/>
    <property type="match status" value="1"/>
</dbReference>
<dbReference type="PANTHER" id="PTHR30136:SF39">
    <property type="entry name" value="TRANSCRIPTIONAL REGULATORY PROTEIN"/>
    <property type="match status" value="1"/>
</dbReference>
<dbReference type="GO" id="GO:0003677">
    <property type="term" value="F:DNA binding"/>
    <property type="evidence" value="ECO:0007669"/>
    <property type="project" value="UniProtKB-KW"/>
</dbReference>
<dbReference type="SUPFAM" id="SSF46785">
    <property type="entry name" value="Winged helix' DNA-binding domain"/>
    <property type="match status" value="1"/>
</dbReference>
<dbReference type="PANTHER" id="PTHR30136">
    <property type="entry name" value="HELIX-TURN-HELIX TRANSCRIPTIONAL REGULATOR, ICLR FAMILY"/>
    <property type="match status" value="1"/>
</dbReference>
<name>A0A269PC72_9CORY</name>
<keyword evidence="1" id="KW-0805">Transcription regulation</keyword>
<dbReference type="InterPro" id="IPR050707">
    <property type="entry name" value="HTH_MetabolicPath_Reg"/>
</dbReference>
<evidence type="ECO:0000313" key="6">
    <source>
        <dbReference type="EMBL" id="PAJ69061.1"/>
    </source>
</evidence>
<evidence type="ECO:0000256" key="2">
    <source>
        <dbReference type="ARBA" id="ARBA00023125"/>
    </source>
</evidence>
<dbReference type="InterPro" id="IPR036390">
    <property type="entry name" value="WH_DNA-bd_sf"/>
</dbReference>
<dbReference type="GO" id="GO:0003700">
    <property type="term" value="F:DNA-binding transcription factor activity"/>
    <property type="evidence" value="ECO:0007669"/>
    <property type="project" value="TreeGrafter"/>
</dbReference>
<dbReference type="SUPFAM" id="SSF55781">
    <property type="entry name" value="GAF domain-like"/>
    <property type="match status" value="1"/>
</dbReference>
<gene>
    <name evidence="6" type="ORF">CIG21_09400</name>
</gene>
<keyword evidence="3" id="KW-0804">Transcription</keyword>
<sequence length="266" mass="29344">MSSTRKRRARERHVSSGNLLVLGKITSILDTFTLVEPRLSLSEIRDRTGLPQSTVQRLATNMVEQGMLDRDGDKYRVGMKMAYWATPATRGLATLDLISPILSRLRDFTGESTAFYVSEGRMRVCVLLAETYAALRREMHIGKIIPLHIGSAGHVLLAWQPKAFEEVLRSPLEQMTEESLTSPDSLKKKVAKAKRFGYSISAGEREDGAAGLSAPVFDHSARIFGAVSILGPASRMSASQCEEWVHPLLEAAENMTRVIGGRFPGE</sequence>
<dbReference type="SMART" id="SM00346">
    <property type="entry name" value="HTH_ICLR"/>
    <property type="match status" value="1"/>
</dbReference>
<dbReference type="GO" id="GO:0045892">
    <property type="term" value="P:negative regulation of DNA-templated transcription"/>
    <property type="evidence" value="ECO:0007669"/>
    <property type="project" value="TreeGrafter"/>
</dbReference>
<evidence type="ECO:0000256" key="3">
    <source>
        <dbReference type="ARBA" id="ARBA00023163"/>
    </source>
</evidence>
<dbReference type="InterPro" id="IPR005471">
    <property type="entry name" value="Tscrpt_reg_IclR_N"/>
</dbReference>
<dbReference type="Pfam" id="PF01614">
    <property type="entry name" value="IclR_C"/>
    <property type="match status" value="1"/>
</dbReference>
<feature type="domain" description="IclR-ED" evidence="5">
    <location>
        <begin position="80"/>
        <end position="261"/>
    </location>
</feature>
<dbReference type="Gene3D" id="3.30.450.40">
    <property type="match status" value="1"/>
</dbReference>
<dbReference type="InterPro" id="IPR014757">
    <property type="entry name" value="Tscrpt_reg_IclR_C"/>
</dbReference>
<evidence type="ECO:0000259" key="5">
    <source>
        <dbReference type="PROSITE" id="PS51078"/>
    </source>
</evidence>